<dbReference type="AlphaFoldDB" id="A0A455SK57"/>
<name>A0A455SK57_9CHLR</name>
<evidence type="ECO:0000313" key="1">
    <source>
        <dbReference type="EMBL" id="BBH88853.1"/>
    </source>
</evidence>
<organism evidence="1">
    <name type="scientific">Thermosporothrix sp. COM3</name>
    <dbReference type="NCBI Taxonomy" id="2490863"/>
    <lineage>
        <taxon>Bacteria</taxon>
        <taxon>Bacillati</taxon>
        <taxon>Chloroflexota</taxon>
        <taxon>Ktedonobacteria</taxon>
        <taxon>Ktedonobacterales</taxon>
        <taxon>Thermosporotrichaceae</taxon>
        <taxon>Thermosporothrix</taxon>
    </lineage>
</organism>
<dbReference type="EMBL" id="AP019376">
    <property type="protein sequence ID" value="BBH88853.1"/>
    <property type="molecule type" value="Genomic_DNA"/>
</dbReference>
<sequence>MLDKRIVSTEGKLIGHVLDIQVSKQADKSTEPTYTITALLCGRYGLLHRLHVALPFARLLKVRPDTQIVLWEHVLRVEKKAIIVRSLPDKQSYSVPAAPEDE</sequence>
<accession>A0A455SK57</accession>
<gene>
    <name evidence="1" type="ORF">KTC_36040</name>
</gene>
<reference evidence="1" key="1">
    <citation type="submission" date="2018-12" db="EMBL/GenBank/DDBJ databases">
        <title>Novel natural products biosynthetic potential of the class Ktedonobacteria.</title>
        <authorList>
            <person name="Zheng Y."/>
            <person name="Saitou A."/>
            <person name="Wang C.M."/>
            <person name="Toyoda A."/>
            <person name="Minakuchi Y."/>
            <person name="Sekiguchi Y."/>
            <person name="Ueda K."/>
            <person name="Takano H."/>
            <person name="Sakai Y."/>
            <person name="Yokota A."/>
            <person name="Yabe S."/>
        </authorList>
    </citation>
    <scope>NUCLEOTIDE SEQUENCE</scope>
    <source>
        <strain evidence="1">COM3</strain>
    </source>
</reference>
<evidence type="ECO:0008006" key="2">
    <source>
        <dbReference type="Google" id="ProtNLM"/>
    </source>
</evidence>
<protein>
    <recommendedName>
        <fullName evidence="2">PRC-barrel domain-containing protein</fullName>
    </recommendedName>
</protein>
<proteinExistence type="predicted"/>